<dbReference type="Proteomes" id="UP000484076">
    <property type="component" value="Unassembled WGS sequence"/>
</dbReference>
<evidence type="ECO:0000256" key="2">
    <source>
        <dbReference type="ARBA" id="ARBA00023015"/>
    </source>
</evidence>
<dbReference type="Pfam" id="PF03466">
    <property type="entry name" value="LysR_substrate"/>
    <property type="match status" value="1"/>
</dbReference>
<gene>
    <name evidence="6" type="ORF">GEU84_007820</name>
</gene>
<evidence type="ECO:0000313" key="6">
    <source>
        <dbReference type="EMBL" id="NUB44286.1"/>
    </source>
</evidence>
<evidence type="ECO:0000259" key="5">
    <source>
        <dbReference type="PROSITE" id="PS50931"/>
    </source>
</evidence>
<accession>A0A8X8KNY2</accession>
<keyword evidence="4" id="KW-0804">Transcription</keyword>
<protein>
    <submittedName>
        <fullName evidence="6">LysR family transcriptional regulator</fullName>
    </submittedName>
</protein>
<dbReference type="PANTHER" id="PTHR30537:SF74">
    <property type="entry name" value="HTH-TYPE TRANSCRIPTIONAL REGULATOR TRPI"/>
    <property type="match status" value="1"/>
</dbReference>
<dbReference type="InterPro" id="IPR000847">
    <property type="entry name" value="LysR_HTH_N"/>
</dbReference>
<dbReference type="GO" id="GO:0006351">
    <property type="term" value="P:DNA-templated transcription"/>
    <property type="evidence" value="ECO:0007669"/>
    <property type="project" value="TreeGrafter"/>
</dbReference>
<dbReference type="PRINTS" id="PR00039">
    <property type="entry name" value="HTHLYSR"/>
</dbReference>
<proteinExistence type="inferred from homology"/>
<dbReference type="InterPro" id="IPR058163">
    <property type="entry name" value="LysR-type_TF_proteobact-type"/>
</dbReference>
<evidence type="ECO:0000256" key="1">
    <source>
        <dbReference type="ARBA" id="ARBA00009437"/>
    </source>
</evidence>
<dbReference type="Gene3D" id="1.10.10.10">
    <property type="entry name" value="Winged helix-like DNA-binding domain superfamily/Winged helix DNA-binding domain"/>
    <property type="match status" value="1"/>
</dbReference>
<keyword evidence="2" id="KW-0805">Transcription regulation</keyword>
<keyword evidence="7" id="KW-1185">Reference proteome</keyword>
<reference evidence="6" key="1">
    <citation type="submission" date="2020-05" db="EMBL/GenBank/DDBJ databases">
        <title>Fertoebacter nigrum gen. nov., sp. nov., a new member of the family Rhodobacteraceae.</title>
        <authorList>
            <person name="Szuroczki S."/>
            <person name="Abbaszade G."/>
            <person name="Buni D."/>
            <person name="Schumann P."/>
            <person name="Toth E."/>
        </authorList>
    </citation>
    <scope>NUCLEOTIDE SEQUENCE</scope>
    <source>
        <strain evidence="6">RG-N-1a</strain>
    </source>
</reference>
<dbReference type="AlphaFoldDB" id="A0A8X8KNY2"/>
<evidence type="ECO:0000256" key="3">
    <source>
        <dbReference type="ARBA" id="ARBA00023125"/>
    </source>
</evidence>
<sequence length="289" mass="29936">MPVAPPRPKPPALNALRAFEAAARLGGFAAAADELGVTPGAVAAHVKALEDDLGAMLFQRQPQGVTLTPLARRALPGLSEAFDRLGLAVQGLRAEAAPRTVHIATLPAIAQLWLSPRLPAIREGLPGITVSITALEAPPNLKRAPYDLSLFYRPPSEGRILAQDVIFPVCAPAMAARLHSPADLLAVPCLTDTAWAGDWAAWAAIALPGQEFAPRGPVFSLYALALAEAVNGAGVLIGHEALVRPALDAGTLVAPFAQRATLPCPLVLWSARPPRIGSAAARVAALLGG</sequence>
<keyword evidence="3" id="KW-0238">DNA-binding</keyword>
<dbReference type="GO" id="GO:0003700">
    <property type="term" value="F:DNA-binding transcription factor activity"/>
    <property type="evidence" value="ECO:0007669"/>
    <property type="project" value="InterPro"/>
</dbReference>
<dbReference type="InterPro" id="IPR005119">
    <property type="entry name" value="LysR_subst-bd"/>
</dbReference>
<dbReference type="EMBL" id="WHUT02000004">
    <property type="protein sequence ID" value="NUB44286.1"/>
    <property type="molecule type" value="Genomic_DNA"/>
</dbReference>
<dbReference type="SUPFAM" id="SSF46785">
    <property type="entry name" value="Winged helix' DNA-binding domain"/>
    <property type="match status" value="1"/>
</dbReference>
<dbReference type="PROSITE" id="PS50931">
    <property type="entry name" value="HTH_LYSR"/>
    <property type="match status" value="1"/>
</dbReference>
<dbReference type="Gene3D" id="3.40.190.10">
    <property type="entry name" value="Periplasmic binding protein-like II"/>
    <property type="match status" value="2"/>
</dbReference>
<feature type="domain" description="HTH lysR-type" evidence="5">
    <location>
        <begin position="11"/>
        <end position="68"/>
    </location>
</feature>
<dbReference type="RefSeq" id="WP_174539418.1">
    <property type="nucleotide sequence ID" value="NZ_WHUT02000004.1"/>
</dbReference>
<name>A0A8X8KNY2_9RHOB</name>
<dbReference type="SUPFAM" id="SSF53850">
    <property type="entry name" value="Periplasmic binding protein-like II"/>
    <property type="match status" value="1"/>
</dbReference>
<evidence type="ECO:0000313" key="7">
    <source>
        <dbReference type="Proteomes" id="UP000484076"/>
    </source>
</evidence>
<comment type="similarity">
    <text evidence="1">Belongs to the LysR transcriptional regulatory family.</text>
</comment>
<dbReference type="InterPro" id="IPR036390">
    <property type="entry name" value="WH_DNA-bd_sf"/>
</dbReference>
<dbReference type="InterPro" id="IPR036388">
    <property type="entry name" value="WH-like_DNA-bd_sf"/>
</dbReference>
<evidence type="ECO:0000256" key="4">
    <source>
        <dbReference type="ARBA" id="ARBA00023163"/>
    </source>
</evidence>
<dbReference type="GO" id="GO:0043565">
    <property type="term" value="F:sequence-specific DNA binding"/>
    <property type="evidence" value="ECO:0007669"/>
    <property type="project" value="TreeGrafter"/>
</dbReference>
<comment type="caution">
    <text evidence="6">The sequence shown here is derived from an EMBL/GenBank/DDBJ whole genome shotgun (WGS) entry which is preliminary data.</text>
</comment>
<dbReference type="Pfam" id="PF00126">
    <property type="entry name" value="HTH_1"/>
    <property type="match status" value="1"/>
</dbReference>
<dbReference type="PANTHER" id="PTHR30537">
    <property type="entry name" value="HTH-TYPE TRANSCRIPTIONAL REGULATOR"/>
    <property type="match status" value="1"/>
</dbReference>
<organism evidence="6 7">
    <name type="scientific">Fertoeibacter niger</name>
    <dbReference type="NCBI Taxonomy" id="2656921"/>
    <lineage>
        <taxon>Bacteria</taxon>
        <taxon>Pseudomonadati</taxon>
        <taxon>Pseudomonadota</taxon>
        <taxon>Alphaproteobacteria</taxon>
        <taxon>Rhodobacterales</taxon>
        <taxon>Paracoccaceae</taxon>
        <taxon>Fertoeibacter</taxon>
    </lineage>
</organism>